<reference evidence="2 3" key="1">
    <citation type="journal article" date="2017" name="Nat. Commun.">
        <title>Genome assembly with in vitro proximity ligation data and whole-genome triplication in lettuce.</title>
        <authorList>
            <person name="Reyes-Chin-Wo S."/>
            <person name="Wang Z."/>
            <person name="Yang X."/>
            <person name="Kozik A."/>
            <person name="Arikit S."/>
            <person name="Song C."/>
            <person name="Xia L."/>
            <person name="Froenicke L."/>
            <person name="Lavelle D.O."/>
            <person name="Truco M.J."/>
            <person name="Xia R."/>
            <person name="Zhu S."/>
            <person name="Xu C."/>
            <person name="Xu H."/>
            <person name="Xu X."/>
            <person name="Cox K."/>
            <person name="Korf I."/>
            <person name="Meyers B.C."/>
            <person name="Michelmore R.W."/>
        </authorList>
    </citation>
    <scope>NUCLEOTIDE SEQUENCE [LARGE SCALE GENOMIC DNA]</scope>
    <source>
        <strain evidence="3">cv. Salinas</strain>
        <tissue evidence="2">Seedlings</tissue>
    </source>
</reference>
<keyword evidence="1" id="KW-0812">Transmembrane</keyword>
<name>A0A9R1UUL9_LACSA</name>
<comment type="caution">
    <text evidence="2">The sequence shown here is derived from an EMBL/GenBank/DDBJ whole genome shotgun (WGS) entry which is preliminary data.</text>
</comment>
<feature type="transmembrane region" description="Helical" evidence="1">
    <location>
        <begin position="148"/>
        <end position="168"/>
    </location>
</feature>
<evidence type="ECO:0008006" key="4">
    <source>
        <dbReference type="Google" id="ProtNLM"/>
    </source>
</evidence>
<protein>
    <recommendedName>
        <fullName evidence="4">Transmembrane protein</fullName>
    </recommendedName>
</protein>
<feature type="transmembrane region" description="Helical" evidence="1">
    <location>
        <begin position="7"/>
        <end position="28"/>
    </location>
</feature>
<keyword evidence="1" id="KW-1133">Transmembrane helix</keyword>
<proteinExistence type="predicted"/>
<gene>
    <name evidence="2" type="ORF">LSAT_V11C800405030</name>
</gene>
<sequence length="270" mass="31111">MGLFDSTLVTPFTASNTYIPLILCIYFLQFRSPPPFSPVVIFSHKSFDSKLEKGVHNRSSPSCREDFQIQRKASEQQFRSYSQQALCLHRTCNTQPLLFPCSFSDTEHHQVRFLSNPLIISIVDWCLGFVTCLILGGFDVYRAHFSSISLGVIFFLLLIYLIDFSFFFHASSVWSDYLHVLIFFFAPCFCGCSEANRRIFDSDIPYNIIFTFHKFILTYVVFPTQVTSFQFATLCLILENEVCYSNKGESGYCIEECQDTTMDKYAIVDC</sequence>
<dbReference type="EMBL" id="NBSK02000008">
    <property type="protein sequence ID" value="KAJ0193193.1"/>
    <property type="molecule type" value="Genomic_DNA"/>
</dbReference>
<evidence type="ECO:0000313" key="2">
    <source>
        <dbReference type="EMBL" id="KAJ0193193.1"/>
    </source>
</evidence>
<evidence type="ECO:0000313" key="3">
    <source>
        <dbReference type="Proteomes" id="UP000235145"/>
    </source>
</evidence>
<feature type="transmembrane region" description="Helical" evidence="1">
    <location>
        <begin position="118"/>
        <end position="141"/>
    </location>
</feature>
<dbReference type="AlphaFoldDB" id="A0A9R1UUL9"/>
<evidence type="ECO:0000256" key="1">
    <source>
        <dbReference type="SAM" id="Phobius"/>
    </source>
</evidence>
<accession>A0A9R1UUL9</accession>
<dbReference type="Proteomes" id="UP000235145">
    <property type="component" value="Unassembled WGS sequence"/>
</dbReference>
<organism evidence="2 3">
    <name type="scientific">Lactuca sativa</name>
    <name type="common">Garden lettuce</name>
    <dbReference type="NCBI Taxonomy" id="4236"/>
    <lineage>
        <taxon>Eukaryota</taxon>
        <taxon>Viridiplantae</taxon>
        <taxon>Streptophyta</taxon>
        <taxon>Embryophyta</taxon>
        <taxon>Tracheophyta</taxon>
        <taxon>Spermatophyta</taxon>
        <taxon>Magnoliopsida</taxon>
        <taxon>eudicotyledons</taxon>
        <taxon>Gunneridae</taxon>
        <taxon>Pentapetalae</taxon>
        <taxon>asterids</taxon>
        <taxon>campanulids</taxon>
        <taxon>Asterales</taxon>
        <taxon>Asteraceae</taxon>
        <taxon>Cichorioideae</taxon>
        <taxon>Cichorieae</taxon>
        <taxon>Lactucinae</taxon>
        <taxon>Lactuca</taxon>
    </lineage>
</organism>
<keyword evidence="3" id="KW-1185">Reference proteome</keyword>
<keyword evidence="1" id="KW-0472">Membrane</keyword>